<dbReference type="CDD" id="cd00054">
    <property type="entry name" value="EGF_CA"/>
    <property type="match status" value="2"/>
</dbReference>
<dbReference type="SUPFAM" id="SSF57196">
    <property type="entry name" value="EGF/Laminin"/>
    <property type="match status" value="2"/>
</dbReference>
<feature type="disulfide bond" evidence="9">
    <location>
        <begin position="167"/>
        <end position="176"/>
    </location>
</feature>
<dbReference type="InterPro" id="IPR001881">
    <property type="entry name" value="EGF-like_Ca-bd_dom"/>
</dbReference>
<dbReference type="Gene3D" id="2.10.25.10">
    <property type="entry name" value="Laminin"/>
    <property type="match status" value="2"/>
</dbReference>
<evidence type="ECO:0000256" key="9">
    <source>
        <dbReference type="PROSITE-ProRule" id="PRU00076"/>
    </source>
</evidence>
<dbReference type="RefSeq" id="XP_023932397.1">
    <property type="nucleotide sequence ID" value="XM_024076629.1"/>
</dbReference>
<keyword evidence="8" id="KW-0325">Glycoprotein</keyword>
<protein>
    <submittedName>
        <fullName evidence="13">Cubilin-like</fullName>
    </submittedName>
</protein>
<evidence type="ECO:0000256" key="7">
    <source>
        <dbReference type="ARBA" id="ARBA00023157"/>
    </source>
</evidence>
<dbReference type="GO" id="GO:0005509">
    <property type="term" value="F:calcium ion binding"/>
    <property type="evidence" value="ECO:0007669"/>
    <property type="project" value="InterPro"/>
</dbReference>
<dbReference type="PROSITE" id="PS00010">
    <property type="entry name" value="ASX_HYDROXYL"/>
    <property type="match status" value="2"/>
</dbReference>
<comment type="caution">
    <text evidence="9">Lacks conserved residue(s) required for the propagation of feature annotation.</text>
</comment>
<dbReference type="SMART" id="SM00181">
    <property type="entry name" value="EGF"/>
    <property type="match status" value="2"/>
</dbReference>
<evidence type="ECO:0000256" key="2">
    <source>
        <dbReference type="ARBA" id="ARBA00022475"/>
    </source>
</evidence>
<dbReference type="FunFam" id="2.10.25.10:FF:000143">
    <property type="entry name" value="Protein crumbs 1"/>
    <property type="match status" value="1"/>
</dbReference>
<evidence type="ECO:0000256" key="10">
    <source>
        <dbReference type="SAM" id="Coils"/>
    </source>
</evidence>
<keyword evidence="12" id="KW-1185">Reference proteome</keyword>
<evidence type="ECO:0000256" key="6">
    <source>
        <dbReference type="ARBA" id="ARBA00023136"/>
    </source>
</evidence>
<evidence type="ECO:0000256" key="4">
    <source>
        <dbReference type="ARBA" id="ARBA00022729"/>
    </source>
</evidence>
<dbReference type="InterPro" id="IPR000152">
    <property type="entry name" value="EGF-type_Asp/Asn_hydroxyl_site"/>
</dbReference>
<dbReference type="InterPro" id="IPR018097">
    <property type="entry name" value="EGF_Ca-bd_CS"/>
</dbReference>
<accession>A0A2R2MQW7</accession>
<dbReference type="AlphaFoldDB" id="A0A2R2MQW7"/>
<sequence>MTSPISYVKINKAQVEDLVRKNTAVQSRLSNVENSVSTINQIQNTLNTLSTQITALSSRVANLESNSGSPSPSDCCNTVPDRVSTLETQVQQLQRLLTRNECASNPCQNGGTCVDLYNGYTCRCPSAWQGTRCNEDVNECATLAGTDMGCQNGATCTNTIGSFRCTCTANYRGIRCTETHQDCTGASAQELCGHGTCVNVPRTNPNLVGH</sequence>
<dbReference type="STRING" id="7574.A0A2R2MQW7"/>
<proteinExistence type="predicted"/>
<dbReference type="GO" id="GO:0005886">
    <property type="term" value="C:plasma membrane"/>
    <property type="evidence" value="ECO:0007669"/>
    <property type="project" value="UniProtKB-SubCell"/>
</dbReference>
<dbReference type="KEGG" id="lak:106155894"/>
<dbReference type="Pfam" id="PF00008">
    <property type="entry name" value="EGF"/>
    <property type="match status" value="1"/>
</dbReference>
<dbReference type="GeneID" id="106155894"/>
<dbReference type="InParanoid" id="A0A2R2MQW7"/>
<dbReference type="PANTHER" id="PTHR47761">
    <property type="entry name" value="C-TYPE LECTIN-RELATED"/>
    <property type="match status" value="1"/>
</dbReference>
<dbReference type="Pfam" id="PF07645">
    <property type="entry name" value="EGF_CA"/>
    <property type="match status" value="1"/>
</dbReference>
<dbReference type="PRINTS" id="PR00010">
    <property type="entry name" value="EGFBLOOD"/>
</dbReference>
<evidence type="ECO:0000256" key="1">
    <source>
        <dbReference type="ARBA" id="ARBA00004236"/>
    </source>
</evidence>
<dbReference type="SMART" id="SM00179">
    <property type="entry name" value="EGF_CA"/>
    <property type="match status" value="2"/>
</dbReference>
<dbReference type="OrthoDB" id="6022136at2759"/>
<dbReference type="InterPro" id="IPR049883">
    <property type="entry name" value="NOTCH1_EGF-like"/>
</dbReference>
<keyword evidence="4" id="KW-0732">Signal</keyword>
<name>A0A2R2MQW7_LINAN</name>
<evidence type="ECO:0000259" key="11">
    <source>
        <dbReference type="PROSITE" id="PS50026"/>
    </source>
</evidence>
<organism evidence="12 13">
    <name type="scientific">Lingula anatina</name>
    <name type="common">Brachiopod</name>
    <name type="synonym">Lingula unguis</name>
    <dbReference type="NCBI Taxonomy" id="7574"/>
    <lineage>
        <taxon>Eukaryota</taxon>
        <taxon>Metazoa</taxon>
        <taxon>Spiralia</taxon>
        <taxon>Lophotrochozoa</taxon>
        <taxon>Brachiopoda</taxon>
        <taxon>Linguliformea</taxon>
        <taxon>Lingulata</taxon>
        <taxon>Lingulida</taxon>
        <taxon>Linguloidea</taxon>
        <taxon>Lingulidae</taxon>
        <taxon>Lingula</taxon>
    </lineage>
</organism>
<dbReference type="PROSITE" id="PS01187">
    <property type="entry name" value="EGF_CA"/>
    <property type="match status" value="1"/>
</dbReference>
<feature type="disulfide bond" evidence="9">
    <location>
        <begin position="124"/>
        <end position="133"/>
    </location>
</feature>
<comment type="subcellular location">
    <subcellularLocation>
        <location evidence="1">Cell membrane</location>
    </subcellularLocation>
</comment>
<evidence type="ECO:0000313" key="13">
    <source>
        <dbReference type="RefSeq" id="XP_023932397.1"/>
    </source>
</evidence>
<dbReference type="PANTHER" id="PTHR47761:SF1">
    <property type="entry name" value="C-TYPE LECTIN-RELATED"/>
    <property type="match status" value="1"/>
</dbReference>
<dbReference type="InterPro" id="IPR000742">
    <property type="entry name" value="EGF"/>
</dbReference>
<evidence type="ECO:0000256" key="5">
    <source>
        <dbReference type="ARBA" id="ARBA00022737"/>
    </source>
</evidence>
<keyword evidence="7 9" id="KW-1015">Disulfide bond</keyword>
<keyword evidence="10" id="KW-0175">Coiled coil</keyword>
<dbReference type="FunFam" id="2.10.25.10:FF:000260">
    <property type="entry name" value="Notch receptor 4"/>
    <property type="match status" value="1"/>
</dbReference>
<evidence type="ECO:0000256" key="3">
    <source>
        <dbReference type="ARBA" id="ARBA00022536"/>
    </source>
</evidence>
<gene>
    <name evidence="13" type="primary">LOC106155894</name>
</gene>
<keyword evidence="2" id="KW-1003">Cell membrane</keyword>
<evidence type="ECO:0000313" key="12">
    <source>
        <dbReference type="Proteomes" id="UP000085678"/>
    </source>
</evidence>
<feature type="domain" description="EGF-like" evidence="11">
    <location>
        <begin position="98"/>
        <end position="134"/>
    </location>
</feature>
<feature type="coiled-coil region" evidence="10">
    <location>
        <begin position="39"/>
        <end position="66"/>
    </location>
</feature>
<evidence type="ECO:0000256" key="8">
    <source>
        <dbReference type="ARBA" id="ARBA00023180"/>
    </source>
</evidence>
<reference evidence="13" key="1">
    <citation type="submission" date="2025-08" db="UniProtKB">
        <authorList>
            <consortium name="RefSeq"/>
        </authorList>
    </citation>
    <scope>IDENTIFICATION</scope>
    <source>
        <tissue evidence="13">Gonads</tissue>
    </source>
</reference>
<keyword evidence="5" id="KW-0677">Repeat</keyword>
<keyword evidence="3 9" id="KW-0245">EGF-like domain</keyword>
<feature type="domain" description="EGF-like" evidence="11">
    <location>
        <begin position="136"/>
        <end position="177"/>
    </location>
</feature>
<keyword evidence="6" id="KW-0472">Membrane</keyword>
<dbReference type="Proteomes" id="UP000085678">
    <property type="component" value="Unplaced"/>
</dbReference>
<dbReference type="PROSITE" id="PS00022">
    <property type="entry name" value="EGF_1"/>
    <property type="match status" value="2"/>
</dbReference>
<dbReference type="InterPro" id="IPR053119">
    <property type="entry name" value="Cubilin_domain"/>
</dbReference>
<dbReference type="PROSITE" id="PS50026">
    <property type="entry name" value="EGF_3"/>
    <property type="match status" value="2"/>
</dbReference>